<gene>
    <name evidence="2" type="ORF">FCL40_01895</name>
</gene>
<dbReference type="EMBL" id="SWCI01000001">
    <property type="protein sequence ID" value="TKB51333.1"/>
    <property type="molecule type" value="Genomic_DNA"/>
</dbReference>
<proteinExistence type="predicted"/>
<evidence type="ECO:0000313" key="2">
    <source>
        <dbReference type="EMBL" id="TKB51333.1"/>
    </source>
</evidence>
<protein>
    <submittedName>
        <fullName evidence="2">Uncharacterized protein</fullName>
    </submittedName>
</protein>
<dbReference type="RefSeq" id="WP_136850791.1">
    <property type="nucleotide sequence ID" value="NZ_SWCI01000001.1"/>
</dbReference>
<dbReference type="OrthoDB" id="9830171at2"/>
<organism evidence="2 3">
    <name type="scientific">Ferrimonas sediminicola</name>
    <dbReference type="NCBI Taxonomy" id="2569538"/>
    <lineage>
        <taxon>Bacteria</taxon>
        <taxon>Pseudomonadati</taxon>
        <taxon>Pseudomonadota</taxon>
        <taxon>Gammaproteobacteria</taxon>
        <taxon>Alteromonadales</taxon>
        <taxon>Ferrimonadaceae</taxon>
        <taxon>Ferrimonas</taxon>
    </lineage>
</organism>
<dbReference type="Proteomes" id="UP000305674">
    <property type="component" value="Unassembled WGS sequence"/>
</dbReference>
<sequence>MRSQSLLSLVWLLPLAVLILFWKPAPGKQQRQLSSGEERAAPALPKGPLCPPNALPPADPTRLMEQYQEMGPMFTLDGWVYLANDRAAERLQFRRLHPEFPVGRDDPQHLAQWRHFYHASEWGEWDRPSWFKRSVTASLAQAFAHPPICRRHRCMVELRLGNDAVDPWRLQLLPQLSSGVSAEFKGGTDHPLLVLTLNPGH</sequence>
<name>A0A4U1BIZ8_9GAMM</name>
<keyword evidence="3" id="KW-1185">Reference proteome</keyword>
<reference evidence="2 3" key="1">
    <citation type="submission" date="2019-04" db="EMBL/GenBank/DDBJ databases">
        <authorList>
            <person name="Hwang J.C."/>
        </authorList>
    </citation>
    <scope>NUCLEOTIDE SEQUENCE [LARGE SCALE GENOMIC DNA]</scope>
    <source>
        <strain evidence="2 3">IMCC35001</strain>
    </source>
</reference>
<accession>A0A4U1BIZ8</accession>
<evidence type="ECO:0000313" key="3">
    <source>
        <dbReference type="Proteomes" id="UP000305674"/>
    </source>
</evidence>
<dbReference type="AlphaFoldDB" id="A0A4U1BIZ8"/>
<feature type="region of interest" description="Disordered" evidence="1">
    <location>
        <begin position="31"/>
        <end position="53"/>
    </location>
</feature>
<evidence type="ECO:0000256" key="1">
    <source>
        <dbReference type="SAM" id="MobiDB-lite"/>
    </source>
</evidence>
<comment type="caution">
    <text evidence="2">The sequence shown here is derived from an EMBL/GenBank/DDBJ whole genome shotgun (WGS) entry which is preliminary data.</text>
</comment>